<feature type="non-terminal residue" evidence="1">
    <location>
        <position position="1"/>
    </location>
</feature>
<sequence length="66" mass="7907">KEIIPYPICSVVAVFKMLIRILNTLRSRIWDMGLFLFSVFWQDKGEKSEVFYLLGRYIVQTIIFFL</sequence>
<name>A0ABS3ZEW5_9FIRM</name>
<organism evidence="1 2">
    <name type="scientific">Anaerobutyricum soehngenii</name>
    <dbReference type="NCBI Taxonomy" id="105843"/>
    <lineage>
        <taxon>Bacteria</taxon>
        <taxon>Bacillati</taxon>
        <taxon>Bacillota</taxon>
        <taxon>Clostridia</taxon>
        <taxon>Lachnospirales</taxon>
        <taxon>Lachnospiraceae</taxon>
        <taxon>Anaerobutyricum</taxon>
    </lineage>
</organism>
<evidence type="ECO:0000313" key="1">
    <source>
        <dbReference type="EMBL" id="MBP0055847.1"/>
    </source>
</evidence>
<dbReference type="EMBL" id="JAFIQO010000017">
    <property type="protein sequence ID" value="MBP0055847.1"/>
    <property type="molecule type" value="Genomic_DNA"/>
</dbReference>
<dbReference type="RefSeq" id="WP_209292825.1">
    <property type="nucleotide sequence ID" value="NZ_JAFIQO010000017.1"/>
</dbReference>
<accession>A0ABS3ZEW5</accession>
<reference evidence="1 2" key="1">
    <citation type="submission" date="2021-02" db="EMBL/GenBank/DDBJ databases">
        <title>Lactate utilizing bacteria of the human gut.</title>
        <authorList>
            <person name="Sheridan P.O."/>
        </authorList>
    </citation>
    <scope>NUCLEOTIDE SEQUENCE [LARGE SCALE GENOMIC DNA]</scope>
    <source>
        <strain evidence="1 2">HTF-83D</strain>
    </source>
</reference>
<proteinExistence type="predicted"/>
<dbReference type="Proteomes" id="UP001315001">
    <property type="component" value="Unassembled WGS sequence"/>
</dbReference>
<evidence type="ECO:0008006" key="3">
    <source>
        <dbReference type="Google" id="ProtNLM"/>
    </source>
</evidence>
<protein>
    <recommendedName>
        <fullName evidence="3">Transposase</fullName>
    </recommendedName>
</protein>
<keyword evidence="2" id="KW-1185">Reference proteome</keyword>
<comment type="caution">
    <text evidence="1">The sequence shown here is derived from an EMBL/GenBank/DDBJ whole genome shotgun (WGS) entry which is preliminary data.</text>
</comment>
<evidence type="ECO:0000313" key="2">
    <source>
        <dbReference type="Proteomes" id="UP001315001"/>
    </source>
</evidence>
<gene>
    <name evidence="1" type="ORF">JYQ75_00180</name>
</gene>